<sequence>MTEISSNQIGKRKRKSNSEDDVEFHGSKRCRTVNDPTSPLCVACQTIDIDWNFDEAYRHYRGRNLNTSNPAQIHEAYDRRNFYNDAFLVHQFGTRLSSPSECPLCNFFRSIRAQPDAHERYKLLAFPSSDAWIFHGARLKEAQRDVNWQDLRTRHDRAFMAVVPDLESIPPTAHDITWLDYEIPAVGAVFRQLAGNSSDQDLLGAREIPSTFDLGQVRMWLDVCRSEHGDACKQRASYEPITRGFRLINCSKDPPEVEEQPWGTPYAALSYVWGSTSADLDPWPATVMDAVEVTRKLNFTYLWVDRSCINQSDLDEKGYLISRMTTIYEAADFTIVAAAGSGASHGLPGVRSTPRRPQPKYYVDSGSLLLSILPDPRREVMQSQYWTRGWTYQEGVLSNRRIVFTEHQTYWECRSMASHESADITLFHTPASLKDDSNYLLVDFLLTGIFKGGAFSGGSNAHQDDAVISNDEAYRLDYGFPVVNEINVRAQLRGLADHMREFTKRRLTQDTDILPAFQGICGMYEQTKSLIISQGVPLWTGDIAGSATSPQITFALSLSSWYHRASPNHVMFISEACTRRNHLPSWTWAGWNGTVSWRLPPDREYVAYMSDLINSTSPNIVWAANMYLSHPECQSRVRLLDRDSIRRLSDGMLSTLEIRDPYFLNTFYRIKDVDREWSWGKLIGRPGREEKMSYSFDKDMDWYRMGHKKGRLAFTAMSIAITQQQWTAKHVSGEFISVLIFAGRFCDTEHGAARFLTLRKVPQSSPTLWERVGILSLTLAYLEKGGCRDVSGLFARIPARQQIGSSIVIQ</sequence>
<organism evidence="3 4">
    <name type="scientific">Alternaria alternata</name>
    <name type="common">Alternaria rot fungus</name>
    <name type="synonym">Torula alternata</name>
    <dbReference type="NCBI Taxonomy" id="5599"/>
    <lineage>
        <taxon>Eukaryota</taxon>
        <taxon>Fungi</taxon>
        <taxon>Dikarya</taxon>
        <taxon>Ascomycota</taxon>
        <taxon>Pezizomycotina</taxon>
        <taxon>Dothideomycetes</taxon>
        <taxon>Pleosporomycetidae</taxon>
        <taxon>Pleosporales</taxon>
        <taxon>Pleosporineae</taxon>
        <taxon>Pleosporaceae</taxon>
        <taxon>Alternaria</taxon>
        <taxon>Alternaria sect. Alternaria</taxon>
        <taxon>Alternaria alternata complex</taxon>
    </lineage>
</organism>
<feature type="domain" description="Heterokaryon incompatibility" evidence="2">
    <location>
        <begin position="266"/>
        <end position="394"/>
    </location>
</feature>
<reference evidence="3 4" key="1">
    <citation type="submission" date="2016-05" db="EMBL/GenBank/DDBJ databases">
        <title>Comparative analysis of secretome profiles of manganese(II)-oxidizing ascomycete fungi.</title>
        <authorList>
            <consortium name="DOE Joint Genome Institute"/>
            <person name="Zeiner C.A."/>
            <person name="Purvine S.O."/>
            <person name="Zink E.M."/>
            <person name="Wu S."/>
            <person name="Pasa-Tolic L."/>
            <person name="Chaput D.L."/>
            <person name="Haridas S."/>
            <person name="Grigoriev I.V."/>
            <person name="Santelli C.M."/>
            <person name="Hansel C.M."/>
        </authorList>
    </citation>
    <scope>NUCLEOTIDE SEQUENCE [LARGE SCALE GENOMIC DNA]</scope>
    <source>
        <strain evidence="3 4">SRC1lrK2f</strain>
    </source>
</reference>
<name>A0A177DU99_ALTAL</name>
<protein>
    <submittedName>
        <fullName evidence="3">HET-domain-containing protein</fullName>
    </submittedName>
</protein>
<feature type="region of interest" description="Disordered" evidence="1">
    <location>
        <begin position="1"/>
        <end position="26"/>
    </location>
</feature>
<dbReference type="EMBL" id="KV441473">
    <property type="protein sequence ID" value="OAG23117.1"/>
    <property type="molecule type" value="Genomic_DNA"/>
</dbReference>
<dbReference type="Proteomes" id="UP000077248">
    <property type="component" value="Unassembled WGS sequence"/>
</dbReference>
<dbReference type="PANTHER" id="PTHR33112">
    <property type="entry name" value="DOMAIN PROTEIN, PUTATIVE-RELATED"/>
    <property type="match status" value="1"/>
</dbReference>
<evidence type="ECO:0000256" key="1">
    <source>
        <dbReference type="SAM" id="MobiDB-lite"/>
    </source>
</evidence>
<dbReference type="AlphaFoldDB" id="A0A177DU99"/>
<proteinExistence type="predicted"/>
<dbReference type="PANTHER" id="PTHR33112:SF1">
    <property type="entry name" value="HETEROKARYON INCOMPATIBILITY DOMAIN-CONTAINING PROTEIN"/>
    <property type="match status" value="1"/>
</dbReference>
<dbReference type="VEuPathDB" id="FungiDB:CC77DRAFT_1038697"/>
<dbReference type="GeneID" id="29112720"/>
<gene>
    <name evidence="3" type="ORF">CC77DRAFT_1038697</name>
</gene>
<accession>A0A177DU99</accession>
<evidence type="ECO:0000313" key="4">
    <source>
        <dbReference type="Proteomes" id="UP000077248"/>
    </source>
</evidence>
<dbReference type="KEGG" id="aalt:CC77DRAFT_1038697"/>
<evidence type="ECO:0000259" key="2">
    <source>
        <dbReference type="Pfam" id="PF06985"/>
    </source>
</evidence>
<evidence type="ECO:0000313" key="3">
    <source>
        <dbReference type="EMBL" id="OAG23117.1"/>
    </source>
</evidence>
<dbReference type="Pfam" id="PF06985">
    <property type="entry name" value="HET"/>
    <property type="match status" value="1"/>
</dbReference>
<keyword evidence="4" id="KW-1185">Reference proteome</keyword>
<dbReference type="RefSeq" id="XP_018388538.1">
    <property type="nucleotide sequence ID" value="XM_018527126.1"/>
</dbReference>
<dbReference type="OMA" id="FLQIECT"/>
<dbReference type="InterPro" id="IPR010730">
    <property type="entry name" value="HET"/>
</dbReference>